<gene>
    <name evidence="1" type="ORF">CLUMA_CG017746</name>
</gene>
<evidence type="ECO:0000313" key="1">
    <source>
        <dbReference type="EMBL" id="CRL04682.1"/>
    </source>
</evidence>
<sequence length="186" mass="20944">MLLTTFFVLNQTGNERNFKVFTSAFCGSFNSEEEIICGGNENETEQWNEWSTLMLGDLQRLPNELKLLILFKTSLPAACLALTLDSKLHHFQNLFENVPDIGLKDGEICKTAACSLPAACAWVKVNNYCGVRSELQIPPAKWTLKFKRQTEGVGYDMFMIIVDNILNGIENNFQAIRVLSDIGKSR</sequence>
<organism evidence="1 2">
    <name type="scientific">Clunio marinus</name>
    <dbReference type="NCBI Taxonomy" id="568069"/>
    <lineage>
        <taxon>Eukaryota</taxon>
        <taxon>Metazoa</taxon>
        <taxon>Ecdysozoa</taxon>
        <taxon>Arthropoda</taxon>
        <taxon>Hexapoda</taxon>
        <taxon>Insecta</taxon>
        <taxon>Pterygota</taxon>
        <taxon>Neoptera</taxon>
        <taxon>Endopterygota</taxon>
        <taxon>Diptera</taxon>
        <taxon>Nematocera</taxon>
        <taxon>Chironomoidea</taxon>
        <taxon>Chironomidae</taxon>
        <taxon>Clunio</taxon>
    </lineage>
</organism>
<name>A0A1J1IYA2_9DIPT</name>
<proteinExistence type="predicted"/>
<dbReference type="AlphaFoldDB" id="A0A1J1IYA2"/>
<reference evidence="1 2" key="1">
    <citation type="submission" date="2015-04" db="EMBL/GenBank/DDBJ databases">
        <authorList>
            <person name="Syromyatnikov M.Y."/>
            <person name="Popov V.N."/>
        </authorList>
    </citation>
    <scope>NUCLEOTIDE SEQUENCE [LARGE SCALE GENOMIC DNA]</scope>
</reference>
<accession>A0A1J1IYA2</accession>
<dbReference type="EMBL" id="CVRI01000063">
    <property type="protein sequence ID" value="CRL04682.1"/>
    <property type="molecule type" value="Genomic_DNA"/>
</dbReference>
<evidence type="ECO:0000313" key="2">
    <source>
        <dbReference type="Proteomes" id="UP000183832"/>
    </source>
</evidence>
<protein>
    <submittedName>
        <fullName evidence="1">CLUMA_CG017746, isoform A</fullName>
    </submittedName>
</protein>
<dbReference type="Proteomes" id="UP000183832">
    <property type="component" value="Unassembled WGS sequence"/>
</dbReference>
<keyword evidence="2" id="KW-1185">Reference proteome</keyword>